<dbReference type="AlphaFoldDB" id="A0A4D5RYJ9"/>
<feature type="region of interest" description="Disordered" evidence="1">
    <location>
        <begin position="125"/>
        <end position="176"/>
    </location>
</feature>
<evidence type="ECO:0000256" key="1">
    <source>
        <dbReference type="SAM" id="MobiDB-lite"/>
    </source>
</evidence>
<protein>
    <submittedName>
        <fullName evidence="3">Putative secreted protein</fullName>
    </submittedName>
</protein>
<keyword evidence="2" id="KW-0732">Signal</keyword>
<sequence>MQSTFCRITDLRLASLLLLQHPSLSSTWLSCLETAGRPPLLPVPDATISEYYSCAAEVQLVPVERVCRGHLLLLCGHDLCCCGHPGPLQQDHDTVLHPTSVQLPVQCAPAVPFCALPKAQATKVQCGGGQDGGEHSPVPAVLPGPPGAAHSAALPLPWPRQLRRGTGPSQGRGGVQ</sequence>
<name>A0A4D5RYJ9_IXOSC</name>
<dbReference type="PROSITE" id="PS51257">
    <property type="entry name" value="PROKAR_LIPOPROTEIN"/>
    <property type="match status" value="1"/>
</dbReference>
<reference evidence="3" key="1">
    <citation type="submission" date="2019-04" db="EMBL/GenBank/DDBJ databases">
        <title>An insight into the mialome of Ixodes scapularis.</title>
        <authorList>
            <person name="Ribeiro J.M."/>
            <person name="Mather T.N."/>
            <person name="Karim S."/>
        </authorList>
    </citation>
    <scope>NUCLEOTIDE SEQUENCE</scope>
</reference>
<evidence type="ECO:0000256" key="2">
    <source>
        <dbReference type="SAM" id="SignalP"/>
    </source>
</evidence>
<evidence type="ECO:0000313" key="3">
    <source>
        <dbReference type="EMBL" id="MOY42422.1"/>
    </source>
</evidence>
<feature type="chain" id="PRO_5020034867" evidence="2">
    <location>
        <begin position="26"/>
        <end position="176"/>
    </location>
</feature>
<dbReference type="EMBL" id="GHJT01008451">
    <property type="protein sequence ID" value="MOY42422.1"/>
    <property type="molecule type" value="Transcribed_RNA"/>
</dbReference>
<proteinExistence type="predicted"/>
<organism evidence="3">
    <name type="scientific">Ixodes scapularis</name>
    <name type="common">Black-legged tick</name>
    <name type="synonym">Deer tick</name>
    <dbReference type="NCBI Taxonomy" id="6945"/>
    <lineage>
        <taxon>Eukaryota</taxon>
        <taxon>Metazoa</taxon>
        <taxon>Ecdysozoa</taxon>
        <taxon>Arthropoda</taxon>
        <taxon>Chelicerata</taxon>
        <taxon>Arachnida</taxon>
        <taxon>Acari</taxon>
        <taxon>Parasitiformes</taxon>
        <taxon>Ixodida</taxon>
        <taxon>Ixodoidea</taxon>
        <taxon>Ixodidae</taxon>
        <taxon>Ixodinae</taxon>
        <taxon>Ixodes</taxon>
    </lineage>
</organism>
<accession>A0A4D5RYJ9</accession>
<feature type="signal peptide" evidence="2">
    <location>
        <begin position="1"/>
        <end position="25"/>
    </location>
</feature>